<dbReference type="RefSeq" id="WP_068405216.1">
    <property type="nucleotide sequence ID" value="NZ_CP014504.1"/>
</dbReference>
<evidence type="ECO:0000313" key="2">
    <source>
        <dbReference type="EMBL" id="AMQ01313.1"/>
    </source>
</evidence>
<dbReference type="PROSITE" id="PS51273">
    <property type="entry name" value="GATASE_TYPE_1"/>
    <property type="match status" value="1"/>
</dbReference>
<dbReference type="InterPro" id="IPR017926">
    <property type="entry name" value="GATASE"/>
</dbReference>
<gene>
    <name evidence="2" type="ORF">AY601_4473</name>
</gene>
<dbReference type="AlphaFoldDB" id="A0A127VJ32"/>
<dbReference type="PATRIC" id="fig|188932.3.peg.4637"/>
<dbReference type="KEGG" id="pcm:AY601_4473"/>
<dbReference type="Proteomes" id="UP000071561">
    <property type="component" value="Chromosome"/>
</dbReference>
<evidence type="ECO:0000259" key="1">
    <source>
        <dbReference type="Pfam" id="PF00117"/>
    </source>
</evidence>
<name>A0A127VJ32_9SPHI</name>
<sequence length="276" mass="31463">MTEQLKEIKVAVIDMNNGFPNQGLRGILNIVSTYKEEHALNLSVQVFDLRVKDEIPGTEFDIYISSGGPGSPYEGEGQAWENSFFTLLDDLEAYNQTHEDKKYTFLICHSFQMACRKYGLGLVTERKSNAFGIFPVTLTAQGENDIIYAGLINPFYTIDSRDWQVVDAEDETFNETGAEVLALEKERPHVDLERCIMSIRFSKEFVGTQFHPEADPEGMRLYLLEEEKKNTIIAAHGEEKYLDMLESLDNPDRILLTQQTILPNFLTEAIQFLKEA</sequence>
<dbReference type="Pfam" id="PF00117">
    <property type="entry name" value="GATase"/>
    <property type="match status" value="1"/>
</dbReference>
<dbReference type="OrthoDB" id="639921at2"/>
<dbReference type="Gene3D" id="3.40.50.880">
    <property type="match status" value="1"/>
</dbReference>
<dbReference type="SUPFAM" id="SSF52317">
    <property type="entry name" value="Class I glutamine amidotransferase-like"/>
    <property type="match status" value="1"/>
</dbReference>
<keyword evidence="3" id="KW-1185">Reference proteome</keyword>
<evidence type="ECO:0000313" key="3">
    <source>
        <dbReference type="Proteomes" id="UP000071561"/>
    </source>
</evidence>
<accession>A0A127VJ32</accession>
<reference evidence="2 3" key="1">
    <citation type="submission" date="2016-03" db="EMBL/GenBank/DDBJ databases">
        <title>Complete genome sequence of Pedobacter cryoconitis PAMC 27485.</title>
        <authorList>
            <person name="Lee J."/>
            <person name="Kim O.-S."/>
        </authorList>
    </citation>
    <scope>NUCLEOTIDE SEQUENCE [LARGE SCALE GENOMIC DNA]</scope>
    <source>
        <strain evidence="2 3">PAMC 27485</strain>
    </source>
</reference>
<organism evidence="2 3">
    <name type="scientific">Pedobacter cryoconitis</name>
    <dbReference type="NCBI Taxonomy" id="188932"/>
    <lineage>
        <taxon>Bacteria</taxon>
        <taxon>Pseudomonadati</taxon>
        <taxon>Bacteroidota</taxon>
        <taxon>Sphingobacteriia</taxon>
        <taxon>Sphingobacteriales</taxon>
        <taxon>Sphingobacteriaceae</taxon>
        <taxon>Pedobacter</taxon>
    </lineage>
</organism>
<dbReference type="EMBL" id="CP014504">
    <property type="protein sequence ID" value="AMQ01313.1"/>
    <property type="molecule type" value="Genomic_DNA"/>
</dbReference>
<protein>
    <submittedName>
        <fullName evidence="2">GMP synthase</fullName>
    </submittedName>
</protein>
<feature type="domain" description="Glutamine amidotransferase" evidence="1">
    <location>
        <begin position="39"/>
        <end position="225"/>
    </location>
</feature>
<proteinExistence type="predicted"/>
<dbReference type="InterPro" id="IPR029062">
    <property type="entry name" value="Class_I_gatase-like"/>
</dbReference>